<dbReference type="Pfam" id="PF00201">
    <property type="entry name" value="UDPGT"/>
    <property type="match status" value="1"/>
</dbReference>
<dbReference type="GO" id="GO:0080044">
    <property type="term" value="F:quercetin 7-O-glucosyltransferase activity"/>
    <property type="evidence" value="ECO:0007669"/>
    <property type="project" value="TreeGrafter"/>
</dbReference>
<dbReference type="AlphaFoldDB" id="A0A6A3AUW3"/>
<protein>
    <submittedName>
        <fullName evidence="5">Uncharacterized protein</fullName>
    </submittedName>
</protein>
<comment type="caution">
    <text evidence="5">The sequence shown here is derived from an EMBL/GenBank/DDBJ whole genome shotgun (WGS) entry which is preliminary data.</text>
</comment>
<keyword evidence="2 4" id="KW-0328">Glycosyltransferase</keyword>
<dbReference type="GO" id="GO:0080043">
    <property type="term" value="F:quercetin 3-O-glucosyltransferase activity"/>
    <property type="evidence" value="ECO:0007669"/>
    <property type="project" value="TreeGrafter"/>
</dbReference>
<dbReference type="PROSITE" id="PS00375">
    <property type="entry name" value="UDPGT"/>
    <property type="match status" value="1"/>
</dbReference>
<dbReference type="SUPFAM" id="SSF53756">
    <property type="entry name" value="UDP-Glycosyltransferase/glycogen phosphorylase"/>
    <property type="match status" value="1"/>
</dbReference>
<evidence type="ECO:0000256" key="4">
    <source>
        <dbReference type="RuleBase" id="RU003718"/>
    </source>
</evidence>
<dbReference type="PANTHER" id="PTHR11926:SF1509">
    <property type="entry name" value="UDP-GLYCOSYLTRANSFERASE 74G1-LIKE"/>
    <property type="match status" value="1"/>
</dbReference>
<accession>A0A6A3AUW3</accession>
<gene>
    <name evidence="5" type="ORF">F3Y22_tig00110356pilonHSYRG00100</name>
</gene>
<dbReference type="EMBL" id="VEPZ02000949">
    <property type="protein sequence ID" value="KAE8708096.1"/>
    <property type="molecule type" value="Genomic_DNA"/>
</dbReference>
<keyword evidence="3 4" id="KW-0808">Transferase</keyword>
<name>A0A6A3AUW3_HIBSY</name>
<organism evidence="5 6">
    <name type="scientific">Hibiscus syriacus</name>
    <name type="common">Rose of Sharon</name>
    <dbReference type="NCBI Taxonomy" id="106335"/>
    <lineage>
        <taxon>Eukaryota</taxon>
        <taxon>Viridiplantae</taxon>
        <taxon>Streptophyta</taxon>
        <taxon>Embryophyta</taxon>
        <taxon>Tracheophyta</taxon>
        <taxon>Spermatophyta</taxon>
        <taxon>Magnoliopsida</taxon>
        <taxon>eudicotyledons</taxon>
        <taxon>Gunneridae</taxon>
        <taxon>Pentapetalae</taxon>
        <taxon>rosids</taxon>
        <taxon>malvids</taxon>
        <taxon>Malvales</taxon>
        <taxon>Malvaceae</taxon>
        <taxon>Malvoideae</taxon>
        <taxon>Hibiscus</taxon>
    </lineage>
</organism>
<keyword evidence="6" id="KW-1185">Reference proteome</keyword>
<evidence type="ECO:0000313" key="5">
    <source>
        <dbReference type="EMBL" id="KAE8708096.1"/>
    </source>
</evidence>
<proteinExistence type="inferred from homology"/>
<dbReference type="PANTHER" id="PTHR11926">
    <property type="entry name" value="GLUCOSYL/GLUCURONOSYL TRANSFERASES"/>
    <property type="match status" value="1"/>
</dbReference>
<dbReference type="CDD" id="cd03784">
    <property type="entry name" value="GT1_Gtf-like"/>
    <property type="match status" value="1"/>
</dbReference>
<evidence type="ECO:0000256" key="2">
    <source>
        <dbReference type="ARBA" id="ARBA00022676"/>
    </source>
</evidence>
<evidence type="ECO:0000256" key="3">
    <source>
        <dbReference type="ARBA" id="ARBA00022679"/>
    </source>
</evidence>
<reference evidence="5" key="1">
    <citation type="submission" date="2019-09" db="EMBL/GenBank/DDBJ databases">
        <title>Draft genome information of white flower Hibiscus syriacus.</title>
        <authorList>
            <person name="Kim Y.-M."/>
        </authorList>
    </citation>
    <scope>NUCLEOTIDE SEQUENCE [LARGE SCALE GENOMIC DNA]</scope>
    <source>
        <strain evidence="5">YM2019G1</strain>
    </source>
</reference>
<sequence>MTMGDENKPRKPQVSVFPFPLQGHINPVLQFAKRLASKGVKATLVTTVFLSKSWFSDAYIDLQTVSDASMNAAIMVSQRRGLPADVLGTYSAATQLPLNSTVSLPGLPPLQVSELPSFISDNGSSPAWFDVIVNQFSNVDGADWVFFNTFYELEKEVLDCMSSFWNVWTIGPTVPSIRQAEGLSRVRPFGSLASLEVEQMEELVWGLKAAGCNFLWETAEKAKLPSRFIEETREKGLVVTWCHQLEVLSQESISCFLSHCGLNSILETLSLGVPVLAMPLWTDQNQIMNAKQVDDVWGIGIKARQNAKGLVIRDMIEQCLMELVKGEKGKEAKKNAIKWKNLAKNEKCNGRRWKFR</sequence>
<dbReference type="Gene3D" id="3.40.50.2000">
    <property type="entry name" value="Glycogen Phosphorylase B"/>
    <property type="match status" value="3"/>
</dbReference>
<dbReference type="Proteomes" id="UP000436088">
    <property type="component" value="Unassembled WGS sequence"/>
</dbReference>
<evidence type="ECO:0000313" key="6">
    <source>
        <dbReference type="Proteomes" id="UP000436088"/>
    </source>
</evidence>
<dbReference type="InterPro" id="IPR002213">
    <property type="entry name" value="UDP_glucos_trans"/>
</dbReference>
<comment type="similarity">
    <text evidence="1 4">Belongs to the UDP-glycosyltransferase family.</text>
</comment>
<dbReference type="InterPro" id="IPR035595">
    <property type="entry name" value="UDP_glycos_trans_CS"/>
</dbReference>
<evidence type="ECO:0000256" key="1">
    <source>
        <dbReference type="ARBA" id="ARBA00009995"/>
    </source>
</evidence>